<organism evidence="1 2">
    <name type="scientific">Sphingomonas paucimobilis</name>
    <name type="common">Pseudomonas paucimobilis</name>
    <dbReference type="NCBI Taxonomy" id="13689"/>
    <lineage>
        <taxon>Bacteria</taxon>
        <taxon>Pseudomonadati</taxon>
        <taxon>Pseudomonadota</taxon>
        <taxon>Alphaproteobacteria</taxon>
        <taxon>Sphingomonadales</taxon>
        <taxon>Sphingomonadaceae</taxon>
        <taxon>Sphingomonas</taxon>
    </lineage>
</organism>
<dbReference type="AlphaFoldDB" id="A0A7T3AB13"/>
<accession>A0A7T3AB13</accession>
<dbReference type="Proteomes" id="UP000594836">
    <property type="component" value="Chromosome"/>
</dbReference>
<sequence length="203" mass="22429">MPRLSAIIDDFAERFSFEKTKVASLARVMREAGLITSGARGVNAPPATALDAARLLLAMMLDSKLATVVEDVEIVGAFTVLDRSQLSPGFQPTNLEDGIVRIFDFVAKSSIDQIADYSFNLSLTPWAALAEIMIGIYPEDERQETREIKISFSHPDIDPDNITNLPEAYYAASRRFPVGFQQTATVHRDHLISIGRLIADTEQ</sequence>
<dbReference type="RefSeq" id="WP_197939166.1">
    <property type="nucleotide sequence ID" value="NZ_CP065713.1"/>
</dbReference>
<protein>
    <submittedName>
        <fullName evidence="1">Uncharacterized protein</fullName>
    </submittedName>
</protein>
<proteinExistence type="predicted"/>
<evidence type="ECO:0000313" key="1">
    <source>
        <dbReference type="EMBL" id="QPT09281.1"/>
    </source>
</evidence>
<dbReference type="EMBL" id="CP065713">
    <property type="protein sequence ID" value="QPT09281.1"/>
    <property type="molecule type" value="Genomic_DNA"/>
</dbReference>
<gene>
    <name evidence="1" type="ORF">I6G38_02950</name>
</gene>
<reference evidence="1 2" key="1">
    <citation type="submission" date="2020-12" db="EMBL/GenBank/DDBJ databases">
        <title>FDA dAtabase for Regulatory Grade micrObial Sequences (FDA-ARGOS): Supporting development and validation of Infectious Disease Dx tests.</title>
        <authorList>
            <person name="Sproer C."/>
            <person name="Gronow S."/>
            <person name="Severitt S."/>
            <person name="Schroder I."/>
            <person name="Tallon L."/>
            <person name="Sadzewicz L."/>
            <person name="Zhao X."/>
            <person name="Boylan J."/>
            <person name="Ott S."/>
            <person name="Bowen H."/>
            <person name="Vavikolanu K."/>
            <person name="Mehta A."/>
            <person name="Aluvathingal J."/>
            <person name="Nadendla S."/>
            <person name="Lowell S."/>
            <person name="Myers T."/>
            <person name="Yan Y."/>
            <person name="Sichtig H."/>
        </authorList>
    </citation>
    <scope>NUCLEOTIDE SEQUENCE [LARGE SCALE GENOMIC DNA]</scope>
    <source>
        <strain evidence="1 2">FDAARGOS_881</strain>
    </source>
</reference>
<evidence type="ECO:0000313" key="2">
    <source>
        <dbReference type="Proteomes" id="UP000594836"/>
    </source>
</evidence>
<name>A0A7T3AB13_SPHPI</name>